<dbReference type="Proteomes" id="UP000027466">
    <property type="component" value="Unassembled WGS sequence"/>
</dbReference>
<dbReference type="EMBL" id="JFHC01000019">
    <property type="protein sequence ID" value="KDR42160.1"/>
    <property type="molecule type" value="Genomic_DNA"/>
</dbReference>
<gene>
    <name evidence="2" type="ORF">BG61_11010</name>
</gene>
<feature type="compositionally biased region" description="Polar residues" evidence="1">
    <location>
        <begin position="99"/>
        <end position="110"/>
    </location>
</feature>
<protein>
    <submittedName>
        <fullName evidence="2">Uncharacterized protein</fullName>
    </submittedName>
</protein>
<dbReference type="AlphaFoldDB" id="A0A069PNL5"/>
<proteinExistence type="predicted"/>
<comment type="caution">
    <text evidence="2">The sequence shown here is derived from an EMBL/GenBank/DDBJ whole genome shotgun (WGS) entry which is preliminary data.</text>
</comment>
<sequence length="110" mass="11685">MAMQISNLIGKLGSVLTGDSSGTAAAASAGAPSFSSLMKELTGYASGTASERMEKMMLAKLGVTEEELKKMSPEEREKVMAKVRELIKQEMTAQQQQQKNSTGNGINLSV</sequence>
<feature type="region of interest" description="Disordered" evidence="1">
    <location>
        <begin position="90"/>
        <end position="110"/>
    </location>
</feature>
<evidence type="ECO:0000313" key="3">
    <source>
        <dbReference type="Proteomes" id="UP000027466"/>
    </source>
</evidence>
<evidence type="ECO:0000313" key="2">
    <source>
        <dbReference type="EMBL" id="KDR42160.1"/>
    </source>
</evidence>
<evidence type="ECO:0000256" key="1">
    <source>
        <dbReference type="SAM" id="MobiDB-lite"/>
    </source>
</evidence>
<name>A0A069PNL5_9BURK</name>
<accession>A0A069PNL5</accession>
<organism evidence="2 3">
    <name type="scientific">Caballeronia glathei</name>
    <dbReference type="NCBI Taxonomy" id="60547"/>
    <lineage>
        <taxon>Bacteria</taxon>
        <taxon>Pseudomonadati</taxon>
        <taxon>Pseudomonadota</taxon>
        <taxon>Betaproteobacteria</taxon>
        <taxon>Burkholderiales</taxon>
        <taxon>Burkholderiaceae</taxon>
        <taxon>Caballeronia</taxon>
    </lineage>
</organism>
<dbReference type="STRING" id="60547.GCA_000751215_03992"/>
<keyword evidence="3" id="KW-1185">Reference proteome</keyword>
<reference evidence="2 3" key="1">
    <citation type="submission" date="2014-03" db="EMBL/GenBank/DDBJ databases">
        <title>Draft Genome Sequences of Four Burkholderia Strains.</title>
        <authorList>
            <person name="Liu X.Y."/>
            <person name="Li C.X."/>
            <person name="Xu J.H."/>
        </authorList>
    </citation>
    <scope>NUCLEOTIDE SEQUENCE [LARGE SCALE GENOMIC DNA]</scope>
    <source>
        <strain evidence="2 3">DSM 50014</strain>
    </source>
</reference>